<evidence type="ECO:0000313" key="2">
    <source>
        <dbReference type="Proteomes" id="UP000001661"/>
    </source>
</evidence>
<dbReference type="AlphaFoldDB" id="D9QUF1"/>
<protein>
    <submittedName>
        <fullName evidence="1">Uncharacterized protein</fullName>
    </submittedName>
</protein>
<keyword evidence="2" id="KW-1185">Reference proteome</keyword>
<gene>
    <name evidence="1" type="ordered locus">Acear_2267</name>
</gene>
<evidence type="ECO:0000313" key="1">
    <source>
        <dbReference type="EMBL" id="ADL13752.1"/>
    </source>
</evidence>
<proteinExistence type="predicted"/>
<dbReference type="STRING" id="574087.Acear_2267"/>
<sequence length="31" mass="3615">MKIGLIRYLQTEEECGGVHCFKTIENKIFTI</sequence>
<name>D9QUF1_ACEAZ</name>
<dbReference type="HOGENOM" id="CLU_3394580_0_0_9"/>
<dbReference type="KEGG" id="aar:Acear_2267"/>
<dbReference type="Proteomes" id="UP000001661">
    <property type="component" value="Chromosome"/>
</dbReference>
<organism evidence="1 2">
    <name type="scientific">Acetohalobium arabaticum (strain ATCC 49924 / DSM 5501 / Z-7288)</name>
    <dbReference type="NCBI Taxonomy" id="574087"/>
    <lineage>
        <taxon>Bacteria</taxon>
        <taxon>Bacillati</taxon>
        <taxon>Bacillota</taxon>
        <taxon>Clostridia</taxon>
        <taxon>Halanaerobiales</taxon>
        <taxon>Halobacteroidaceae</taxon>
        <taxon>Acetohalobium</taxon>
    </lineage>
</organism>
<dbReference type="EMBL" id="CP002105">
    <property type="protein sequence ID" value="ADL13752.1"/>
    <property type="molecule type" value="Genomic_DNA"/>
</dbReference>
<reference evidence="1 2" key="1">
    <citation type="journal article" date="2010" name="Stand. Genomic Sci.">
        <title>Complete genome sequence of Acetohalobium arabaticum type strain (Z-7288).</title>
        <authorList>
            <person name="Sikorski J."/>
            <person name="Lapidus A."/>
            <person name="Chertkov O."/>
            <person name="Lucas S."/>
            <person name="Copeland A."/>
            <person name="Glavina Del Rio T."/>
            <person name="Nolan M."/>
            <person name="Tice H."/>
            <person name="Cheng J.F."/>
            <person name="Han C."/>
            <person name="Brambilla E."/>
            <person name="Pitluck S."/>
            <person name="Liolios K."/>
            <person name="Ivanova N."/>
            <person name="Mavromatis K."/>
            <person name="Mikhailova N."/>
            <person name="Pati A."/>
            <person name="Bruce D."/>
            <person name="Detter C."/>
            <person name="Tapia R."/>
            <person name="Goodwin L."/>
            <person name="Chen A."/>
            <person name="Palaniappan K."/>
            <person name="Land M."/>
            <person name="Hauser L."/>
            <person name="Chang Y.J."/>
            <person name="Jeffries C.D."/>
            <person name="Rohde M."/>
            <person name="Goker M."/>
            <person name="Spring S."/>
            <person name="Woyke T."/>
            <person name="Bristow J."/>
            <person name="Eisen J.A."/>
            <person name="Markowitz V."/>
            <person name="Hugenholtz P."/>
            <person name="Kyrpides N.C."/>
            <person name="Klenk H.P."/>
        </authorList>
    </citation>
    <scope>NUCLEOTIDE SEQUENCE [LARGE SCALE GENOMIC DNA]</scope>
    <source>
        <strain evidence="2">ATCC 49924 / DSM 5501 / Z-7288</strain>
    </source>
</reference>
<accession>D9QUF1</accession>